<proteinExistence type="predicted"/>
<dbReference type="Proteomes" id="UP001066276">
    <property type="component" value="Chromosome 4_2"/>
</dbReference>
<evidence type="ECO:0000313" key="2">
    <source>
        <dbReference type="Proteomes" id="UP001066276"/>
    </source>
</evidence>
<name>A0AAV7SMH8_PLEWA</name>
<protein>
    <submittedName>
        <fullName evidence="1">Uncharacterized protein</fullName>
    </submittedName>
</protein>
<accession>A0AAV7SMH8</accession>
<sequence>MRRRKYNGKTLSVPFGGDTCRLDKHNRSVGRGRWYQESDKSGRLLVRTIRTEHQPQPILEMRDEQGKFAHTQQAINKIFAAHLQRAFTDDLGVGAAA</sequence>
<dbReference type="EMBL" id="JANPWB010000008">
    <property type="protein sequence ID" value="KAJ1165297.1"/>
    <property type="molecule type" value="Genomic_DNA"/>
</dbReference>
<evidence type="ECO:0000313" key="1">
    <source>
        <dbReference type="EMBL" id="KAJ1165297.1"/>
    </source>
</evidence>
<keyword evidence="2" id="KW-1185">Reference proteome</keyword>
<organism evidence="1 2">
    <name type="scientific">Pleurodeles waltl</name>
    <name type="common">Iberian ribbed newt</name>
    <dbReference type="NCBI Taxonomy" id="8319"/>
    <lineage>
        <taxon>Eukaryota</taxon>
        <taxon>Metazoa</taxon>
        <taxon>Chordata</taxon>
        <taxon>Craniata</taxon>
        <taxon>Vertebrata</taxon>
        <taxon>Euteleostomi</taxon>
        <taxon>Amphibia</taxon>
        <taxon>Batrachia</taxon>
        <taxon>Caudata</taxon>
        <taxon>Salamandroidea</taxon>
        <taxon>Salamandridae</taxon>
        <taxon>Pleurodelinae</taxon>
        <taxon>Pleurodeles</taxon>
    </lineage>
</organism>
<dbReference type="AlphaFoldDB" id="A0AAV7SMH8"/>
<comment type="caution">
    <text evidence="1">The sequence shown here is derived from an EMBL/GenBank/DDBJ whole genome shotgun (WGS) entry which is preliminary data.</text>
</comment>
<reference evidence="1" key="1">
    <citation type="journal article" date="2022" name="bioRxiv">
        <title>Sequencing and chromosome-scale assembly of the giantPleurodeles waltlgenome.</title>
        <authorList>
            <person name="Brown T."/>
            <person name="Elewa A."/>
            <person name="Iarovenko S."/>
            <person name="Subramanian E."/>
            <person name="Araus A.J."/>
            <person name="Petzold A."/>
            <person name="Susuki M."/>
            <person name="Suzuki K.-i.T."/>
            <person name="Hayashi T."/>
            <person name="Toyoda A."/>
            <person name="Oliveira C."/>
            <person name="Osipova E."/>
            <person name="Leigh N.D."/>
            <person name="Simon A."/>
            <person name="Yun M.H."/>
        </authorList>
    </citation>
    <scope>NUCLEOTIDE SEQUENCE</scope>
    <source>
        <strain evidence="1">20211129_DDA</strain>
        <tissue evidence="1">Liver</tissue>
    </source>
</reference>
<gene>
    <name evidence="1" type="ORF">NDU88_005725</name>
</gene>